<protein>
    <submittedName>
        <fullName evidence="2">Uncharacterized protein</fullName>
    </submittedName>
</protein>
<dbReference type="AlphaFoldDB" id="A0A078MGZ3"/>
<dbReference type="EMBL" id="CCSE01000001">
    <property type="protein sequence ID" value="CEA03971.1"/>
    <property type="molecule type" value="Genomic_DNA"/>
</dbReference>
<evidence type="ECO:0000313" key="3">
    <source>
        <dbReference type="Proteomes" id="UP000044136"/>
    </source>
</evidence>
<dbReference type="HOGENOM" id="CLU_1097442_0_0_9"/>
<feature type="transmembrane region" description="Helical" evidence="1">
    <location>
        <begin position="127"/>
        <end position="148"/>
    </location>
</feature>
<feature type="transmembrane region" description="Helical" evidence="1">
    <location>
        <begin position="21"/>
        <end position="41"/>
    </location>
</feature>
<dbReference type="eggNOG" id="COG1682">
    <property type="taxonomic scope" value="Bacteria"/>
</dbReference>
<dbReference type="Proteomes" id="UP000044136">
    <property type="component" value="Unassembled WGS sequence"/>
</dbReference>
<keyword evidence="1" id="KW-0472">Membrane</keyword>
<evidence type="ECO:0000256" key="1">
    <source>
        <dbReference type="SAM" id="Phobius"/>
    </source>
</evidence>
<dbReference type="RefSeq" id="WP_035811362.1">
    <property type="nucleotide sequence ID" value="NZ_CCSE01000001.1"/>
</dbReference>
<proteinExistence type="predicted"/>
<sequence>MNYRFKYLLRRVFRQADRFTLFNLSPVLIYITGLVLLFIGFMTMEDSTMVRVLYGTVGFMATVWIFSMVILNKNEAYVKDSILKVNYIPLYLRILPTMIYQTIMFMIFITMYSAFTALFVDNWMMNIYSLLYYIILGVILVIPFTMLFLGVSMHVNTNKINPVLFVIVLLIVPVFYLPEELPTVIENIFSLNPFYYVINGLQNNSIHQAWTVNRLPFDVLYVTQVAILYLWMFESYNKMKIQLYNEKNSMPES</sequence>
<accession>A0A078MGZ3</accession>
<dbReference type="OrthoDB" id="2417273at2"/>
<keyword evidence="3" id="KW-1185">Reference proteome</keyword>
<feature type="transmembrane region" description="Helical" evidence="1">
    <location>
        <begin position="91"/>
        <end position="115"/>
    </location>
</feature>
<keyword evidence="1" id="KW-0812">Transmembrane</keyword>
<feature type="transmembrane region" description="Helical" evidence="1">
    <location>
        <begin position="215"/>
        <end position="233"/>
    </location>
</feature>
<keyword evidence="1" id="KW-1133">Transmembrane helix</keyword>
<evidence type="ECO:0000313" key="2">
    <source>
        <dbReference type="EMBL" id="CEA03971.1"/>
    </source>
</evidence>
<name>A0A078MGZ3_9STAP</name>
<gene>
    <name evidence="2" type="ORF">BN1048_02273</name>
</gene>
<reference evidence="2 3" key="1">
    <citation type="submission" date="2014-07" db="EMBL/GenBank/DDBJ databases">
        <authorList>
            <person name="Urmite Genomes Urmite Genomes"/>
        </authorList>
    </citation>
    <scope>NUCLEOTIDE SEQUENCE [LARGE SCALE GENOMIC DNA]</scope>
    <source>
        <strain evidence="2 3">13MG44_air</strain>
    </source>
</reference>
<feature type="transmembrane region" description="Helical" evidence="1">
    <location>
        <begin position="160"/>
        <end position="177"/>
    </location>
</feature>
<dbReference type="STRING" id="1461582.BN1048_02273"/>
<feature type="transmembrane region" description="Helical" evidence="1">
    <location>
        <begin position="53"/>
        <end position="71"/>
    </location>
</feature>
<organism evidence="2 3">
    <name type="scientific">Jeotgalicoccus saudimassiliensis</name>
    <dbReference type="NCBI Taxonomy" id="1461582"/>
    <lineage>
        <taxon>Bacteria</taxon>
        <taxon>Bacillati</taxon>
        <taxon>Bacillota</taxon>
        <taxon>Bacilli</taxon>
        <taxon>Bacillales</taxon>
        <taxon>Staphylococcaceae</taxon>
        <taxon>Jeotgalicoccus</taxon>
    </lineage>
</organism>